<accession>A0ACC1JVL5</accession>
<organism evidence="1 2">
    <name type="scientific">Coemansia nantahalensis</name>
    <dbReference type="NCBI Taxonomy" id="2789366"/>
    <lineage>
        <taxon>Eukaryota</taxon>
        <taxon>Fungi</taxon>
        <taxon>Fungi incertae sedis</taxon>
        <taxon>Zoopagomycota</taxon>
        <taxon>Kickxellomycotina</taxon>
        <taxon>Kickxellomycetes</taxon>
        <taxon>Kickxellales</taxon>
        <taxon>Kickxellaceae</taxon>
        <taxon>Coemansia</taxon>
    </lineage>
</organism>
<reference evidence="1" key="1">
    <citation type="submission" date="2022-07" db="EMBL/GenBank/DDBJ databases">
        <title>Phylogenomic reconstructions and comparative analyses of Kickxellomycotina fungi.</title>
        <authorList>
            <person name="Reynolds N.K."/>
            <person name="Stajich J.E."/>
            <person name="Barry K."/>
            <person name="Grigoriev I.V."/>
            <person name="Crous P."/>
            <person name="Smith M.E."/>
        </authorList>
    </citation>
    <scope>NUCLEOTIDE SEQUENCE</scope>
    <source>
        <strain evidence="1">CBS 109366</strain>
    </source>
</reference>
<dbReference type="EMBL" id="JANBUJ010001272">
    <property type="protein sequence ID" value="KAJ2768044.1"/>
    <property type="molecule type" value="Genomic_DNA"/>
</dbReference>
<keyword evidence="2" id="KW-1185">Reference proteome</keyword>
<sequence>MATVVAAAPRFAAHRSLYAVDPLTGAASKLVTADNWAAPDDASVISILVLDHSGRPGAASSQGGMVWVWAQVSPPQTRAAPAMAGLVLAMPSGPGARRPSAAQLVGGGADDPTADIARRLSARLRRPIFISLNNLGPGRLALPGSLMAAAAAQTDALAALERCLAAELDCALRPCPAAG</sequence>
<name>A0ACC1JVL5_9FUNG</name>
<protein>
    <submittedName>
        <fullName evidence="1">Uncharacterized protein</fullName>
    </submittedName>
</protein>
<gene>
    <name evidence="1" type="ORF">IWQ57_003703</name>
</gene>
<comment type="caution">
    <text evidence="1">The sequence shown here is derived from an EMBL/GenBank/DDBJ whole genome shotgun (WGS) entry which is preliminary data.</text>
</comment>
<proteinExistence type="predicted"/>
<dbReference type="Proteomes" id="UP001140234">
    <property type="component" value="Unassembled WGS sequence"/>
</dbReference>
<evidence type="ECO:0000313" key="1">
    <source>
        <dbReference type="EMBL" id="KAJ2768044.1"/>
    </source>
</evidence>
<evidence type="ECO:0000313" key="2">
    <source>
        <dbReference type="Proteomes" id="UP001140234"/>
    </source>
</evidence>